<evidence type="ECO:0000256" key="3">
    <source>
        <dbReference type="ARBA" id="ARBA00022553"/>
    </source>
</evidence>
<dbReference type="SUPFAM" id="SSF55785">
    <property type="entry name" value="PYP-like sensor domain (PAS domain)"/>
    <property type="match status" value="1"/>
</dbReference>
<dbReference type="InterPro" id="IPR052162">
    <property type="entry name" value="Sensor_kinase/Photoreceptor"/>
</dbReference>
<dbReference type="InterPro" id="IPR035965">
    <property type="entry name" value="PAS-like_dom_sf"/>
</dbReference>
<dbReference type="KEGG" id="mpad:KEF85_15180"/>
<dbReference type="InterPro" id="IPR013767">
    <property type="entry name" value="PAS_fold"/>
</dbReference>
<dbReference type="SMART" id="SM00091">
    <property type="entry name" value="PAS"/>
    <property type="match status" value="1"/>
</dbReference>
<evidence type="ECO:0000313" key="9">
    <source>
        <dbReference type="EMBL" id="QWF70644.1"/>
    </source>
</evidence>
<dbReference type="PRINTS" id="PR00344">
    <property type="entry name" value="BCTRLSENSOR"/>
</dbReference>
<evidence type="ECO:0000256" key="2">
    <source>
        <dbReference type="ARBA" id="ARBA00012438"/>
    </source>
</evidence>
<dbReference type="PANTHER" id="PTHR43304">
    <property type="entry name" value="PHYTOCHROME-LIKE PROTEIN CPH1"/>
    <property type="match status" value="1"/>
</dbReference>
<reference evidence="9" key="1">
    <citation type="submission" date="2021-04" db="EMBL/GenBank/DDBJ databases">
        <title>Draft genome sequence data of methanotrophic Methylovulum sp. strain S1L and Methylomonas sp. strain S2AM isolated from boreal lake water columns.</title>
        <authorList>
            <person name="Rissanen A.J."/>
            <person name="Mangayil R."/>
            <person name="Svenning M.M."/>
            <person name="Khanongnuch R."/>
        </authorList>
    </citation>
    <scope>NUCLEOTIDE SEQUENCE</scope>
    <source>
        <strain evidence="9">S2AM</strain>
    </source>
</reference>
<dbReference type="SUPFAM" id="SSF55874">
    <property type="entry name" value="ATPase domain of HSP90 chaperone/DNA topoisomerase II/histidine kinase"/>
    <property type="match status" value="1"/>
</dbReference>
<proteinExistence type="predicted"/>
<dbReference type="EMBL" id="CP073754">
    <property type="protein sequence ID" value="QWF70644.1"/>
    <property type="molecule type" value="Genomic_DNA"/>
</dbReference>
<keyword evidence="3" id="KW-0597">Phosphoprotein</keyword>
<dbReference type="Gene3D" id="3.30.450.20">
    <property type="entry name" value="PAS domain"/>
    <property type="match status" value="1"/>
</dbReference>
<keyword evidence="5" id="KW-0418">Kinase</keyword>
<dbReference type="NCBIfam" id="TIGR02938">
    <property type="entry name" value="nifL_nitrog"/>
    <property type="match status" value="1"/>
</dbReference>
<evidence type="ECO:0000256" key="4">
    <source>
        <dbReference type="ARBA" id="ARBA00022679"/>
    </source>
</evidence>
<keyword evidence="10" id="KW-1185">Reference proteome</keyword>
<dbReference type="EC" id="2.7.13.3" evidence="2"/>
<accession>A0A975MNL8</accession>
<dbReference type="NCBIfam" id="TIGR00229">
    <property type="entry name" value="sensory_box"/>
    <property type="match status" value="1"/>
</dbReference>
<evidence type="ECO:0000256" key="1">
    <source>
        <dbReference type="ARBA" id="ARBA00000085"/>
    </source>
</evidence>
<dbReference type="GO" id="GO:0007165">
    <property type="term" value="P:signal transduction"/>
    <property type="evidence" value="ECO:0007669"/>
    <property type="project" value="InterPro"/>
</dbReference>
<name>A0A975MNL8_9GAMM</name>
<dbReference type="Pfam" id="PF00989">
    <property type="entry name" value="PAS"/>
    <property type="match status" value="1"/>
</dbReference>
<evidence type="ECO:0000313" key="10">
    <source>
        <dbReference type="Proteomes" id="UP000676649"/>
    </source>
</evidence>
<dbReference type="InterPro" id="IPR004358">
    <property type="entry name" value="Sig_transdc_His_kin-like_C"/>
</dbReference>
<dbReference type="AlphaFoldDB" id="A0A975MNL8"/>
<dbReference type="SMART" id="SM00086">
    <property type="entry name" value="PAC"/>
    <property type="match status" value="1"/>
</dbReference>
<dbReference type="InterPro" id="IPR001610">
    <property type="entry name" value="PAC"/>
</dbReference>
<dbReference type="PROSITE" id="PS50113">
    <property type="entry name" value="PAC"/>
    <property type="match status" value="1"/>
</dbReference>
<feature type="domain" description="PAS" evidence="7">
    <location>
        <begin position="47"/>
        <end position="91"/>
    </location>
</feature>
<dbReference type="GO" id="GO:0009399">
    <property type="term" value="P:nitrogen fixation"/>
    <property type="evidence" value="ECO:0007669"/>
    <property type="project" value="InterPro"/>
</dbReference>
<evidence type="ECO:0000259" key="7">
    <source>
        <dbReference type="PROSITE" id="PS50112"/>
    </source>
</evidence>
<dbReference type="Gene3D" id="3.30.565.10">
    <property type="entry name" value="Histidine kinase-like ATPase, C-terminal domain"/>
    <property type="match status" value="1"/>
</dbReference>
<dbReference type="RefSeq" id="WP_215582019.1">
    <property type="nucleotide sequence ID" value="NZ_CP073754.1"/>
</dbReference>
<dbReference type="PROSITE" id="PS50109">
    <property type="entry name" value="HIS_KIN"/>
    <property type="match status" value="1"/>
</dbReference>
<dbReference type="Proteomes" id="UP000676649">
    <property type="component" value="Chromosome"/>
</dbReference>
<dbReference type="SMART" id="SM00387">
    <property type="entry name" value="HATPase_c"/>
    <property type="match status" value="1"/>
</dbReference>
<dbReference type="GO" id="GO:0004673">
    <property type="term" value="F:protein histidine kinase activity"/>
    <property type="evidence" value="ECO:0007669"/>
    <property type="project" value="UniProtKB-EC"/>
</dbReference>
<gene>
    <name evidence="9" type="primary">nifL</name>
    <name evidence="9" type="ORF">KEF85_15180</name>
</gene>
<sequence>MTKSTPEYLHSQITLETAKQLTSANTAESMVAVASTQKHTKLMSNLPFSLFVEAVEQAPVAISITDKKANILYINDAFTSVTGYKASEILGANESKLSDKSTPRQVYYDLWHTISRKQVWHGQLVNRKKMGQRYLADLTIAPMLDDRGAISHYIGMHRDVTQAHYAEQQVGNQKQLIESVINASPVAMAVLDENKKVVLDNQMYKMLISELDKSEPALFFLDALAQDLGNFWDIPDRKPGFTNHEIRVEGVGRRGTRWFSCSGNWFIESDTCADNFFVKQSNNYLLLSINDISQQRRQQENLHLQTLRTILAEEEHIRSIRETLLGAMHQIRQPLNQINAAIQIMAQRNDTQNKPLKDLLGQVQLMGAETLETLQRCVPEIPESAVVPVNLNQLLHEVMLLNSTKFLANGVVVDWLPNPVLPSILGSANKLRMMFKQLIDNAVNALNRPGGNRERLIKITTSSENGWVRVSIADTGPGIPLNQHSKVFEPFFTTHSMGGVKAGMGLVMVKEIANQHNAMIAINPDYKNGCCFELSFPVCPKKISTVNGHE</sequence>
<organism evidence="9 10">
    <name type="scientific">Methylomonas paludis</name>
    <dbReference type="NCBI Taxonomy" id="1173101"/>
    <lineage>
        <taxon>Bacteria</taxon>
        <taxon>Pseudomonadati</taxon>
        <taxon>Pseudomonadota</taxon>
        <taxon>Gammaproteobacteria</taxon>
        <taxon>Methylococcales</taxon>
        <taxon>Methylococcaceae</taxon>
        <taxon>Methylomonas</taxon>
    </lineage>
</organism>
<dbReference type="InterPro" id="IPR000700">
    <property type="entry name" value="PAS-assoc_C"/>
</dbReference>
<feature type="domain" description="Histidine kinase" evidence="6">
    <location>
        <begin position="326"/>
        <end position="540"/>
    </location>
</feature>
<evidence type="ECO:0000259" key="8">
    <source>
        <dbReference type="PROSITE" id="PS50113"/>
    </source>
</evidence>
<feature type="domain" description="PAC" evidence="8">
    <location>
        <begin position="118"/>
        <end position="172"/>
    </location>
</feature>
<comment type="catalytic activity">
    <reaction evidence="1">
        <text>ATP + protein L-histidine = ADP + protein N-phospho-L-histidine.</text>
        <dbReference type="EC" id="2.7.13.3"/>
    </reaction>
</comment>
<dbReference type="InterPro" id="IPR014285">
    <property type="entry name" value="N_fixation_neg-reg_NifL"/>
</dbReference>
<dbReference type="InterPro" id="IPR003594">
    <property type="entry name" value="HATPase_dom"/>
</dbReference>
<dbReference type="InterPro" id="IPR036890">
    <property type="entry name" value="HATPase_C_sf"/>
</dbReference>
<dbReference type="Pfam" id="PF02518">
    <property type="entry name" value="HATPase_c"/>
    <property type="match status" value="1"/>
</dbReference>
<evidence type="ECO:0000256" key="5">
    <source>
        <dbReference type="ARBA" id="ARBA00022777"/>
    </source>
</evidence>
<evidence type="ECO:0000259" key="6">
    <source>
        <dbReference type="PROSITE" id="PS50109"/>
    </source>
</evidence>
<keyword evidence="4" id="KW-0808">Transferase</keyword>
<dbReference type="InterPro" id="IPR005467">
    <property type="entry name" value="His_kinase_dom"/>
</dbReference>
<dbReference type="PROSITE" id="PS50112">
    <property type="entry name" value="PAS"/>
    <property type="match status" value="1"/>
</dbReference>
<dbReference type="CDD" id="cd00130">
    <property type="entry name" value="PAS"/>
    <property type="match status" value="1"/>
</dbReference>
<dbReference type="InterPro" id="IPR000014">
    <property type="entry name" value="PAS"/>
</dbReference>
<protein>
    <recommendedName>
        <fullName evidence="2">histidine kinase</fullName>
        <ecNumber evidence="2">2.7.13.3</ecNumber>
    </recommendedName>
</protein>
<dbReference type="GO" id="GO:0006355">
    <property type="term" value="P:regulation of DNA-templated transcription"/>
    <property type="evidence" value="ECO:0007669"/>
    <property type="project" value="InterPro"/>
</dbReference>
<dbReference type="PANTHER" id="PTHR43304:SF1">
    <property type="entry name" value="PAC DOMAIN-CONTAINING PROTEIN"/>
    <property type="match status" value="1"/>
</dbReference>